<dbReference type="PROSITE" id="PS50894">
    <property type="entry name" value="HPT"/>
    <property type="match status" value="1"/>
</dbReference>
<dbReference type="EMBL" id="PFFQ01000008">
    <property type="protein sequence ID" value="PIW18849.1"/>
    <property type="molecule type" value="Genomic_DNA"/>
</dbReference>
<dbReference type="InterPro" id="IPR008207">
    <property type="entry name" value="Sig_transdc_His_kin_Hpt_dom"/>
</dbReference>
<gene>
    <name evidence="3" type="ORF">COW36_03125</name>
</gene>
<name>A0A2M7G9R3_9BACT</name>
<sequence length="176" mass="19986">MIVLMKLYFQLLQKHIKNTNRSYTHYQEILLLCIWGSGSMGRSNKELLASLNKIPGLNLGAILNHWSNDFSAVLSLLREFVSVHGYDYALLKHSLQIGDYAEVHMLVHKLRGATGMLGLQPLYFRTSELENLLEKEAFDRPKINSQLIALTHELESLCSALKRCMKTAETCSCCVD</sequence>
<proteinExistence type="predicted"/>
<dbReference type="InterPro" id="IPR036641">
    <property type="entry name" value="HPT_dom_sf"/>
</dbReference>
<comment type="caution">
    <text evidence="3">The sequence shown here is derived from an EMBL/GenBank/DDBJ whole genome shotgun (WGS) entry which is preliminary data.</text>
</comment>
<evidence type="ECO:0000256" key="1">
    <source>
        <dbReference type="PROSITE-ProRule" id="PRU00110"/>
    </source>
</evidence>
<accession>A0A2M7G9R3</accession>
<feature type="domain" description="HPt" evidence="2">
    <location>
        <begin position="69"/>
        <end position="171"/>
    </location>
</feature>
<evidence type="ECO:0000313" key="4">
    <source>
        <dbReference type="Proteomes" id="UP000231019"/>
    </source>
</evidence>
<dbReference type="GO" id="GO:0000160">
    <property type="term" value="P:phosphorelay signal transduction system"/>
    <property type="evidence" value="ECO:0007669"/>
    <property type="project" value="InterPro"/>
</dbReference>
<protein>
    <recommendedName>
        <fullName evidence="2">HPt domain-containing protein</fullName>
    </recommendedName>
</protein>
<dbReference type="Pfam" id="PF01627">
    <property type="entry name" value="Hpt"/>
    <property type="match status" value="1"/>
</dbReference>
<dbReference type="AlphaFoldDB" id="A0A2M7G9R3"/>
<keyword evidence="1" id="KW-0597">Phosphoprotein</keyword>
<dbReference type="Proteomes" id="UP000231019">
    <property type="component" value="Unassembled WGS sequence"/>
</dbReference>
<feature type="modified residue" description="Phosphohistidine" evidence="1">
    <location>
        <position position="108"/>
    </location>
</feature>
<reference evidence="3 4" key="1">
    <citation type="submission" date="2017-09" db="EMBL/GenBank/DDBJ databases">
        <title>Depth-based differentiation of microbial function through sediment-hosted aquifers and enrichment of novel symbionts in the deep terrestrial subsurface.</title>
        <authorList>
            <person name="Probst A.J."/>
            <person name="Ladd B."/>
            <person name="Jarett J.K."/>
            <person name="Geller-Mcgrath D.E."/>
            <person name="Sieber C.M."/>
            <person name="Emerson J.B."/>
            <person name="Anantharaman K."/>
            <person name="Thomas B.C."/>
            <person name="Malmstrom R."/>
            <person name="Stieglmeier M."/>
            <person name="Klingl A."/>
            <person name="Woyke T."/>
            <person name="Ryan C.M."/>
            <person name="Banfield J.F."/>
        </authorList>
    </citation>
    <scope>NUCLEOTIDE SEQUENCE [LARGE SCALE GENOMIC DNA]</scope>
    <source>
        <strain evidence="3">CG17_big_fil_post_rev_8_21_14_2_50_48_46</strain>
    </source>
</reference>
<dbReference type="Gene3D" id="1.20.120.160">
    <property type="entry name" value="HPT domain"/>
    <property type="match status" value="1"/>
</dbReference>
<dbReference type="SUPFAM" id="SSF47226">
    <property type="entry name" value="Histidine-containing phosphotransfer domain, HPT domain"/>
    <property type="match status" value="1"/>
</dbReference>
<evidence type="ECO:0000313" key="3">
    <source>
        <dbReference type="EMBL" id="PIW18849.1"/>
    </source>
</evidence>
<organism evidence="3 4">
    <name type="scientific">bacterium (Candidatus Blackallbacteria) CG17_big_fil_post_rev_8_21_14_2_50_48_46</name>
    <dbReference type="NCBI Taxonomy" id="2014261"/>
    <lineage>
        <taxon>Bacteria</taxon>
        <taxon>Candidatus Blackallbacteria</taxon>
    </lineage>
</organism>
<evidence type="ECO:0000259" key="2">
    <source>
        <dbReference type="PROSITE" id="PS50894"/>
    </source>
</evidence>